<gene>
    <name evidence="3" type="ORF">K7B09_12235</name>
</gene>
<proteinExistence type="predicted"/>
<feature type="transmembrane region" description="Helical" evidence="2">
    <location>
        <begin position="31"/>
        <end position="49"/>
    </location>
</feature>
<organism evidence="3 4">
    <name type="scientific">Thermomonas beijingensis</name>
    <dbReference type="NCBI Taxonomy" id="2872701"/>
    <lineage>
        <taxon>Bacteria</taxon>
        <taxon>Pseudomonadati</taxon>
        <taxon>Pseudomonadota</taxon>
        <taxon>Gammaproteobacteria</taxon>
        <taxon>Lysobacterales</taxon>
        <taxon>Lysobacteraceae</taxon>
        <taxon>Thermomonas</taxon>
    </lineage>
</organism>
<protein>
    <submittedName>
        <fullName evidence="3">DUF2235 domain-containing protein</fullName>
    </submittedName>
</protein>
<keyword evidence="2" id="KW-1133">Transmembrane helix</keyword>
<reference evidence="3" key="1">
    <citation type="submission" date="2021-09" db="EMBL/GenBank/DDBJ databases">
        <authorList>
            <person name="Wu T."/>
            <person name="Guo S.Z."/>
        </authorList>
    </citation>
    <scope>NUCLEOTIDE SEQUENCE</scope>
    <source>
        <strain evidence="3">RSS-23</strain>
    </source>
</reference>
<keyword evidence="2" id="KW-0812">Transmembrane</keyword>
<dbReference type="RefSeq" id="WP_223629759.1">
    <property type="nucleotide sequence ID" value="NZ_JAIQDJ010000011.1"/>
</dbReference>
<dbReference type="EMBL" id="JAIQDJ010000011">
    <property type="protein sequence ID" value="MBZ4187090.1"/>
    <property type="molecule type" value="Genomic_DNA"/>
</dbReference>
<keyword evidence="2" id="KW-0472">Membrane</keyword>
<name>A0ABS7TH09_9GAMM</name>
<evidence type="ECO:0000256" key="2">
    <source>
        <dbReference type="SAM" id="Phobius"/>
    </source>
</evidence>
<feature type="region of interest" description="Disordered" evidence="1">
    <location>
        <begin position="102"/>
        <end position="131"/>
    </location>
</feature>
<accession>A0ABS7TH09</accession>
<evidence type="ECO:0000313" key="4">
    <source>
        <dbReference type="Proteomes" id="UP001430290"/>
    </source>
</evidence>
<evidence type="ECO:0000256" key="1">
    <source>
        <dbReference type="SAM" id="MobiDB-lite"/>
    </source>
</evidence>
<dbReference type="Proteomes" id="UP001430290">
    <property type="component" value="Unassembled WGS sequence"/>
</dbReference>
<keyword evidence="4" id="KW-1185">Reference proteome</keyword>
<sequence length="131" mass="14348">MKLVDVSRLIGSLSLVVLLKMMHLVRRGMHWIALALAFIAIAAIVSVVVQPSEKNSSQSAIAGVSQQPKRLAIFLDGTWNSVDSNTNVWRMRALVAPQDSDGRPQLVYQKRGQVKPKTEPKTGSGSLIPFQ</sequence>
<evidence type="ECO:0000313" key="3">
    <source>
        <dbReference type="EMBL" id="MBZ4187090.1"/>
    </source>
</evidence>
<comment type="caution">
    <text evidence="3">The sequence shown here is derived from an EMBL/GenBank/DDBJ whole genome shotgun (WGS) entry which is preliminary data.</text>
</comment>